<evidence type="ECO:0000256" key="2">
    <source>
        <dbReference type="ARBA" id="ARBA00022448"/>
    </source>
</evidence>
<dbReference type="PANTHER" id="PTHR43549">
    <property type="entry name" value="MULTIDRUG RESISTANCE PROTEIN YPNP-RELATED"/>
    <property type="match status" value="1"/>
</dbReference>
<feature type="transmembrane region" description="Helical" evidence="7">
    <location>
        <begin position="188"/>
        <end position="208"/>
    </location>
</feature>
<dbReference type="GeneID" id="77471972"/>
<feature type="transmembrane region" description="Helical" evidence="7">
    <location>
        <begin position="132"/>
        <end position="150"/>
    </location>
</feature>
<keyword evidence="4 7" id="KW-0812">Transmembrane</keyword>
<dbReference type="GO" id="GO:0015297">
    <property type="term" value="F:antiporter activity"/>
    <property type="evidence" value="ECO:0007669"/>
    <property type="project" value="InterPro"/>
</dbReference>
<keyword evidence="2" id="KW-0813">Transport</keyword>
<evidence type="ECO:0000313" key="9">
    <source>
        <dbReference type="Proteomes" id="UP000241201"/>
    </source>
</evidence>
<dbReference type="AlphaFoldDB" id="A0A2T3FJU1"/>
<dbReference type="NCBIfam" id="TIGR00797">
    <property type="entry name" value="matE"/>
    <property type="match status" value="1"/>
</dbReference>
<dbReference type="CDD" id="cd13138">
    <property type="entry name" value="MATE_yoeA_like"/>
    <property type="match status" value="1"/>
</dbReference>
<name>A0A2T3FJU1_9FIRM</name>
<feature type="transmembrane region" description="Helical" evidence="7">
    <location>
        <begin position="385"/>
        <end position="406"/>
    </location>
</feature>
<dbReference type="InterPro" id="IPR048279">
    <property type="entry name" value="MdtK-like"/>
</dbReference>
<proteinExistence type="predicted"/>
<evidence type="ECO:0000256" key="4">
    <source>
        <dbReference type="ARBA" id="ARBA00022692"/>
    </source>
</evidence>
<feature type="transmembrane region" description="Helical" evidence="7">
    <location>
        <begin position="162"/>
        <end position="182"/>
    </location>
</feature>
<dbReference type="InterPro" id="IPR052031">
    <property type="entry name" value="Membrane_Transporter-Flippase"/>
</dbReference>
<dbReference type="GO" id="GO:0042910">
    <property type="term" value="F:xenobiotic transmembrane transporter activity"/>
    <property type="evidence" value="ECO:0007669"/>
    <property type="project" value="InterPro"/>
</dbReference>
<evidence type="ECO:0000256" key="5">
    <source>
        <dbReference type="ARBA" id="ARBA00022989"/>
    </source>
</evidence>
<feature type="transmembrane region" description="Helical" evidence="7">
    <location>
        <begin position="316"/>
        <end position="341"/>
    </location>
</feature>
<reference evidence="9" key="1">
    <citation type="submission" date="2018-03" db="EMBL/GenBank/DDBJ databases">
        <title>Lachnoclostridium SNUG30370 gen.nov., sp.nov., isolated from human faeces.</title>
        <authorList>
            <person name="Seo B."/>
            <person name="Jeon K."/>
            <person name="Ko G."/>
        </authorList>
    </citation>
    <scope>NUCLEOTIDE SEQUENCE [LARGE SCALE GENOMIC DNA]</scope>
    <source>
        <strain evidence="9">SNUG30370</strain>
    </source>
</reference>
<feature type="transmembrane region" description="Helical" evidence="7">
    <location>
        <begin position="412"/>
        <end position="434"/>
    </location>
</feature>
<dbReference type="RefSeq" id="WP_106988897.1">
    <property type="nucleotide sequence ID" value="NZ_DAWBWI010000078.1"/>
</dbReference>
<dbReference type="Proteomes" id="UP000241201">
    <property type="component" value="Unassembled WGS sequence"/>
</dbReference>
<dbReference type="GO" id="GO:0005886">
    <property type="term" value="C:plasma membrane"/>
    <property type="evidence" value="ECO:0007669"/>
    <property type="project" value="UniProtKB-SubCell"/>
</dbReference>
<accession>A0A2T3FJU1</accession>
<dbReference type="Pfam" id="PF01554">
    <property type="entry name" value="MatE"/>
    <property type="match status" value="2"/>
</dbReference>
<comment type="subcellular location">
    <subcellularLocation>
        <location evidence="1">Cell membrane</location>
        <topology evidence="1">Multi-pass membrane protein</topology>
    </subcellularLocation>
</comment>
<dbReference type="InterPro" id="IPR002528">
    <property type="entry name" value="MATE_fam"/>
</dbReference>
<evidence type="ECO:0000256" key="7">
    <source>
        <dbReference type="SAM" id="Phobius"/>
    </source>
</evidence>
<feature type="transmembrane region" description="Helical" evidence="7">
    <location>
        <begin position="246"/>
        <end position="270"/>
    </location>
</feature>
<keyword evidence="3" id="KW-1003">Cell membrane</keyword>
<evidence type="ECO:0000256" key="3">
    <source>
        <dbReference type="ARBA" id="ARBA00022475"/>
    </source>
</evidence>
<dbReference type="PIRSF" id="PIRSF006603">
    <property type="entry name" value="DinF"/>
    <property type="match status" value="1"/>
</dbReference>
<feature type="transmembrane region" description="Helical" evidence="7">
    <location>
        <begin position="353"/>
        <end position="373"/>
    </location>
</feature>
<gene>
    <name evidence="8" type="ORF">C7U55_12870</name>
</gene>
<comment type="caution">
    <text evidence="8">The sequence shown here is derived from an EMBL/GenBank/DDBJ whole genome shotgun (WGS) entry which is preliminary data.</text>
</comment>
<feature type="transmembrane region" description="Helical" evidence="7">
    <location>
        <begin position="12"/>
        <end position="33"/>
    </location>
</feature>
<keyword evidence="5 7" id="KW-1133">Transmembrane helix</keyword>
<dbReference type="EMBL" id="PYLP01000032">
    <property type="protein sequence ID" value="PST35528.1"/>
    <property type="molecule type" value="Genomic_DNA"/>
</dbReference>
<keyword evidence="6 7" id="KW-0472">Membrane</keyword>
<organism evidence="8 9">
    <name type="scientific">Faecalibacillus faecis</name>
    <dbReference type="NCBI Taxonomy" id="1982628"/>
    <lineage>
        <taxon>Bacteria</taxon>
        <taxon>Bacillati</taxon>
        <taxon>Bacillota</taxon>
        <taxon>Erysipelotrichia</taxon>
        <taxon>Erysipelotrichales</taxon>
        <taxon>Coprobacillaceae</taxon>
        <taxon>Faecalibacillus</taxon>
    </lineage>
</organism>
<feature type="transmembrane region" description="Helical" evidence="7">
    <location>
        <begin position="276"/>
        <end position="295"/>
    </location>
</feature>
<feature type="transmembrane region" description="Helical" evidence="7">
    <location>
        <begin position="94"/>
        <end position="112"/>
    </location>
</feature>
<evidence type="ECO:0000256" key="1">
    <source>
        <dbReference type="ARBA" id="ARBA00004651"/>
    </source>
</evidence>
<sequence>MKNLTTGNPLKLIFFFALPLMFGNLLQQLYIMVDTMIVGRFVGVDALASIGGADWINWAILGLLMGFTQGFSIRVSNCLGANDERGMEKSIAMSYLSCFFIALIAIVCAQIIIEPLLQLLNTPSHTIQGSIIYLRIMSGGALIVIFYNCFSSILRAIGDSRTPLIAMVMAACLNVALDLLFVCVFHQGIAGAAIATLISQLFAASFCYHKLTKELPFKITKESFQIDTHLIKQLIKLGLPLAFQNLIIAIGGTILQSVVNGFGFLFIAGYTATNKVYGILEVVAISFGYAITTFVSQNFGAKKYQRMKSGVFQANILSIFISIVIMISILVLGKKILLLFISTTPKQTQIVLTYAYDYLFTMAVCLPILYILYSYRSALQGMENTLIPMISGIVELIMRVSVALILPQYIGVYGIYLAEVLAWAAAAVMLYICYHRDLHQLDKGVV</sequence>
<evidence type="ECO:0000313" key="8">
    <source>
        <dbReference type="EMBL" id="PST35528.1"/>
    </source>
</evidence>
<feature type="transmembrane region" description="Helical" evidence="7">
    <location>
        <begin position="55"/>
        <end position="73"/>
    </location>
</feature>
<keyword evidence="9" id="KW-1185">Reference proteome</keyword>
<dbReference type="PANTHER" id="PTHR43549:SF3">
    <property type="entry name" value="MULTIDRUG RESISTANCE PROTEIN YPNP-RELATED"/>
    <property type="match status" value="1"/>
</dbReference>
<protein>
    <submittedName>
        <fullName evidence="8">MATE family efflux transporter</fullName>
    </submittedName>
</protein>
<evidence type="ECO:0000256" key="6">
    <source>
        <dbReference type="ARBA" id="ARBA00023136"/>
    </source>
</evidence>